<evidence type="ECO:0000256" key="6">
    <source>
        <dbReference type="ARBA" id="ARBA00024779"/>
    </source>
</evidence>
<dbReference type="KEGG" id="scc:Spico_1301"/>
<dbReference type="OrthoDB" id="9812949at2"/>
<evidence type="ECO:0000313" key="10">
    <source>
        <dbReference type="EMBL" id="AEC02509.1"/>
    </source>
</evidence>
<evidence type="ECO:0000313" key="11">
    <source>
        <dbReference type="Proteomes" id="UP000007939"/>
    </source>
</evidence>
<dbReference type="GO" id="GO:0003676">
    <property type="term" value="F:nucleic acid binding"/>
    <property type="evidence" value="ECO:0007669"/>
    <property type="project" value="InterPro"/>
</dbReference>
<accession>F4GM34</accession>
<dbReference type="Proteomes" id="UP000007939">
    <property type="component" value="Chromosome"/>
</dbReference>
<dbReference type="PROSITE" id="PS50860">
    <property type="entry name" value="AA_TRNA_LIGASE_II_ALA"/>
    <property type="match status" value="1"/>
</dbReference>
<comment type="cofactor">
    <cofactor evidence="1">
        <name>Zn(2+)</name>
        <dbReference type="ChEBI" id="CHEBI:29105"/>
    </cofactor>
</comment>
<dbReference type="HOGENOM" id="CLU_004485_7_2_12"/>
<evidence type="ECO:0000259" key="9">
    <source>
        <dbReference type="PROSITE" id="PS50860"/>
    </source>
</evidence>
<evidence type="ECO:0000256" key="1">
    <source>
        <dbReference type="ARBA" id="ARBA00001947"/>
    </source>
</evidence>
<dbReference type="STRING" id="760011.Spico_1301"/>
<dbReference type="GO" id="GO:0004813">
    <property type="term" value="F:alanine-tRNA ligase activity"/>
    <property type="evidence" value="ECO:0007669"/>
    <property type="project" value="UniProtKB-EC"/>
</dbReference>
<dbReference type="Gene3D" id="3.30.980.10">
    <property type="entry name" value="Threonyl-trna Synthetase, Chain A, domain 2"/>
    <property type="match status" value="1"/>
</dbReference>
<dbReference type="SUPFAM" id="SSF55186">
    <property type="entry name" value="ThrRS/AlaRS common domain"/>
    <property type="match status" value="1"/>
</dbReference>
<dbReference type="eggNOG" id="COG2872">
    <property type="taxonomic scope" value="Bacteria"/>
</dbReference>
<dbReference type="GO" id="GO:0002161">
    <property type="term" value="F:aminoacyl-tRNA deacylase activity"/>
    <property type="evidence" value="ECO:0007669"/>
    <property type="project" value="UniProtKB-ARBA"/>
</dbReference>
<dbReference type="GO" id="GO:0005524">
    <property type="term" value="F:ATP binding"/>
    <property type="evidence" value="ECO:0007669"/>
    <property type="project" value="InterPro"/>
</dbReference>
<dbReference type="Pfam" id="PF01411">
    <property type="entry name" value="tRNA-synt_2c"/>
    <property type="match status" value="1"/>
</dbReference>
<evidence type="ECO:0000256" key="3">
    <source>
        <dbReference type="ARBA" id="ARBA00017959"/>
    </source>
</evidence>
<dbReference type="PANTHER" id="PTHR43462:SF1">
    <property type="entry name" value="ALANYL-TRNA EDITING PROTEIN AARSD1"/>
    <property type="match status" value="1"/>
</dbReference>
<dbReference type="Pfam" id="PF07973">
    <property type="entry name" value="tRNA_SAD"/>
    <property type="match status" value="1"/>
</dbReference>
<reference evidence="11" key="1">
    <citation type="submission" date="2011-04" db="EMBL/GenBank/DDBJ databases">
        <title>The complete genome of Spirochaeta coccoides DSM 17374.</title>
        <authorList>
            <person name="Lucas S."/>
            <person name="Copeland A."/>
            <person name="Lapidus A."/>
            <person name="Bruce D."/>
            <person name="Goodwin L."/>
            <person name="Pitluck S."/>
            <person name="Peters L."/>
            <person name="Kyrpides N."/>
            <person name="Mavromatis K."/>
            <person name="Pagani I."/>
            <person name="Ivanova N."/>
            <person name="Ovchinnikova G."/>
            <person name="Lu M."/>
            <person name="Detter J.C."/>
            <person name="Tapia R."/>
            <person name="Han C."/>
            <person name="Land M."/>
            <person name="Hauser L."/>
            <person name="Markowitz V."/>
            <person name="Cheng J.-F."/>
            <person name="Hugenholtz P."/>
            <person name="Woyke T."/>
            <person name="Wu D."/>
            <person name="Spring S."/>
            <person name="Schroeder M."/>
            <person name="Brambilla E."/>
            <person name="Klenk H.-P."/>
            <person name="Eisen J.A."/>
        </authorList>
    </citation>
    <scope>NUCLEOTIDE SEQUENCE [LARGE SCALE GENOMIC DNA]</scope>
    <source>
        <strain evidence="11">ATCC BAA-1237 / DSM 17374 / SPN1</strain>
    </source>
</reference>
<sequence>MPELTYSSDMMNKDFFHILPYSRSLTAHVAAVDSWKNQPALVLDCTIFYPEGGGQPGDRGIIRKRGIDKGDSLTVQVVATITDEASRILHILDKETSLVPGDDVTLELDWGHRYAYMQMHTAQHMISGLAHTLFGIGTLSVHQGAEGLTIETDRSDIPMETIIILEEAVTCAIHRDIPVISREVSHAEATRLGLRRSIKVEGDVRIVSIEGIDLMACGGVHVARTGEVRAVRYAGSESVRSHVRMKWLTGDSVLETERQARAIIGELTTVLSAPPEDIVSSVTALQVSAMQSRHQAEQAMEEAAFLHLLAKAASTPDTYGGTPVVTWDVPAASFMELKHVAAAIPACGSIILCATRETEGKTAWCIALKDAACNFETIRTEVLLPLGAKGGGKSPLWQGIAPVPAVRLIEDFLNFMKKNKSDRG</sequence>
<dbReference type="GO" id="GO:0046872">
    <property type="term" value="F:metal ion binding"/>
    <property type="evidence" value="ECO:0007669"/>
    <property type="project" value="UniProtKB-KW"/>
</dbReference>
<dbReference type="InterPro" id="IPR018164">
    <property type="entry name" value="Ala-tRNA-synth_IIc_N"/>
</dbReference>
<reference evidence="10 11" key="2">
    <citation type="journal article" date="2012" name="Stand. Genomic Sci.">
        <title>Complete genome sequence of the termite hindgut bacterium Spirochaeta coccoides type strain (SPN1(T)), reclassification in the genus Sphaerochaeta as Sphaerochaeta coccoides comb. nov. and emendations of the family Spirochaetaceae and the genus Sphaerochaeta.</title>
        <authorList>
            <person name="Abt B."/>
            <person name="Han C."/>
            <person name="Scheuner C."/>
            <person name="Lu M."/>
            <person name="Lapidus A."/>
            <person name="Nolan M."/>
            <person name="Lucas S."/>
            <person name="Hammon N."/>
            <person name="Deshpande S."/>
            <person name="Cheng J.F."/>
            <person name="Tapia R."/>
            <person name="Goodwin L.A."/>
            <person name="Pitluck S."/>
            <person name="Liolios K."/>
            <person name="Pagani I."/>
            <person name="Ivanova N."/>
            <person name="Mavromatis K."/>
            <person name="Mikhailova N."/>
            <person name="Huntemann M."/>
            <person name="Pati A."/>
            <person name="Chen A."/>
            <person name="Palaniappan K."/>
            <person name="Land M."/>
            <person name="Hauser L."/>
            <person name="Brambilla E.M."/>
            <person name="Rohde M."/>
            <person name="Spring S."/>
            <person name="Gronow S."/>
            <person name="Goker M."/>
            <person name="Woyke T."/>
            <person name="Bristow J."/>
            <person name="Eisen J.A."/>
            <person name="Markowitz V."/>
            <person name="Hugenholtz P."/>
            <person name="Kyrpides N.C."/>
            <person name="Klenk H.P."/>
            <person name="Detter J.C."/>
        </authorList>
    </citation>
    <scope>NUCLEOTIDE SEQUENCE [LARGE SCALE GENOMIC DNA]</scope>
    <source>
        <strain evidence="11">ATCC BAA-1237 / DSM 17374 / SPN1</strain>
    </source>
</reference>
<keyword evidence="4" id="KW-0479">Metal-binding</keyword>
<dbReference type="InterPro" id="IPR009000">
    <property type="entry name" value="Transl_B-barrel_sf"/>
</dbReference>
<dbReference type="InterPro" id="IPR051335">
    <property type="entry name" value="Alanyl-tRNA_Editing_Enzymes"/>
</dbReference>
<evidence type="ECO:0000256" key="5">
    <source>
        <dbReference type="ARBA" id="ARBA00022833"/>
    </source>
</evidence>
<dbReference type="Gene3D" id="2.40.30.130">
    <property type="match status" value="1"/>
</dbReference>
<dbReference type="InterPro" id="IPR018165">
    <property type="entry name" value="Ala-tRNA-synth_IIc_core"/>
</dbReference>
<gene>
    <name evidence="10" type="ordered locus">Spico_1301</name>
</gene>
<dbReference type="PANTHER" id="PTHR43462">
    <property type="entry name" value="ALANYL-TRNA EDITING PROTEIN"/>
    <property type="match status" value="1"/>
</dbReference>
<organism evidence="10 11">
    <name type="scientific">Parasphaerochaeta coccoides (strain ATCC BAA-1237 / DSM 17374 / SPN1)</name>
    <name type="common">Sphaerochaeta coccoides</name>
    <dbReference type="NCBI Taxonomy" id="760011"/>
    <lineage>
        <taxon>Bacteria</taxon>
        <taxon>Pseudomonadati</taxon>
        <taxon>Spirochaetota</taxon>
        <taxon>Spirochaetia</taxon>
        <taxon>Spirochaetales</taxon>
        <taxon>Sphaerochaetaceae</taxon>
        <taxon>Parasphaerochaeta</taxon>
    </lineage>
</organism>
<dbReference type="GO" id="GO:0006419">
    <property type="term" value="P:alanyl-tRNA aminoacylation"/>
    <property type="evidence" value="ECO:0007669"/>
    <property type="project" value="InterPro"/>
</dbReference>
<dbReference type="EMBL" id="CP002659">
    <property type="protein sequence ID" value="AEC02509.1"/>
    <property type="molecule type" value="Genomic_DNA"/>
</dbReference>
<comment type="catalytic activity">
    <reaction evidence="8">
        <text>tRNA(Ala) + L-alanine + ATP = L-alanyl-tRNA(Ala) + AMP + diphosphate</text>
        <dbReference type="Rhea" id="RHEA:12540"/>
        <dbReference type="Rhea" id="RHEA-COMP:9657"/>
        <dbReference type="Rhea" id="RHEA-COMP:9923"/>
        <dbReference type="ChEBI" id="CHEBI:30616"/>
        <dbReference type="ChEBI" id="CHEBI:33019"/>
        <dbReference type="ChEBI" id="CHEBI:57972"/>
        <dbReference type="ChEBI" id="CHEBI:78442"/>
        <dbReference type="ChEBI" id="CHEBI:78497"/>
        <dbReference type="ChEBI" id="CHEBI:456215"/>
        <dbReference type="EC" id="6.1.1.7"/>
    </reaction>
</comment>
<keyword evidence="5" id="KW-0862">Zinc</keyword>
<comment type="function">
    <text evidence="6">Catalyzes the attachment of alanine to tRNA(Ala) in a two-step reaction: alanine is first activated by ATP to form Ala-AMP and then transferred to the acceptor end of tRNA(Ala). Also edits incorrectly charged Ser-tRNA(Ala) and Gly-tRNA(Ala) via its editing domain.</text>
</comment>
<proteinExistence type="predicted"/>
<comment type="subcellular location">
    <subcellularLocation>
        <location evidence="2">Cytoplasm</location>
    </subcellularLocation>
</comment>
<protein>
    <recommendedName>
        <fullName evidence="3">Alanine--tRNA ligase</fullName>
    </recommendedName>
    <alternativeName>
        <fullName evidence="7">Alanyl-tRNA synthetase</fullName>
    </alternativeName>
</protein>
<keyword evidence="11" id="KW-1185">Reference proteome</keyword>
<evidence type="ECO:0000256" key="7">
    <source>
        <dbReference type="ARBA" id="ARBA00032577"/>
    </source>
</evidence>
<dbReference type="InterPro" id="IPR018163">
    <property type="entry name" value="Thr/Ala-tRNA-synth_IIc_edit"/>
</dbReference>
<evidence type="ECO:0000256" key="2">
    <source>
        <dbReference type="ARBA" id="ARBA00004496"/>
    </source>
</evidence>
<name>F4GM34_PARC1</name>
<feature type="domain" description="Alanyl-transfer RNA synthetases family profile" evidence="9">
    <location>
        <begin position="1"/>
        <end position="259"/>
    </location>
</feature>
<evidence type="ECO:0000256" key="4">
    <source>
        <dbReference type="ARBA" id="ARBA00022723"/>
    </source>
</evidence>
<dbReference type="InterPro" id="IPR012947">
    <property type="entry name" value="tRNA_SAD"/>
</dbReference>
<dbReference type="SMART" id="SM00863">
    <property type="entry name" value="tRNA_SAD"/>
    <property type="match status" value="1"/>
</dbReference>
<dbReference type="SUPFAM" id="SSF50447">
    <property type="entry name" value="Translation proteins"/>
    <property type="match status" value="1"/>
</dbReference>
<dbReference type="GO" id="GO:0005737">
    <property type="term" value="C:cytoplasm"/>
    <property type="evidence" value="ECO:0007669"/>
    <property type="project" value="UniProtKB-SubCell"/>
</dbReference>
<dbReference type="AlphaFoldDB" id="F4GM34"/>
<evidence type="ECO:0000256" key="8">
    <source>
        <dbReference type="ARBA" id="ARBA00048300"/>
    </source>
</evidence>